<organism evidence="1 2">
    <name type="scientific">Podospora aff. communis PSN243</name>
    <dbReference type="NCBI Taxonomy" id="3040156"/>
    <lineage>
        <taxon>Eukaryota</taxon>
        <taxon>Fungi</taxon>
        <taxon>Dikarya</taxon>
        <taxon>Ascomycota</taxon>
        <taxon>Pezizomycotina</taxon>
        <taxon>Sordariomycetes</taxon>
        <taxon>Sordariomycetidae</taxon>
        <taxon>Sordariales</taxon>
        <taxon>Podosporaceae</taxon>
        <taxon>Podospora</taxon>
    </lineage>
</organism>
<comment type="caution">
    <text evidence="1">The sequence shown here is derived from an EMBL/GenBank/DDBJ whole genome shotgun (WGS) entry which is preliminary data.</text>
</comment>
<evidence type="ECO:0000313" key="2">
    <source>
        <dbReference type="Proteomes" id="UP001321760"/>
    </source>
</evidence>
<dbReference type="PANTHER" id="PTHR42085">
    <property type="entry name" value="F-BOX DOMAIN-CONTAINING PROTEIN"/>
    <property type="match status" value="1"/>
</dbReference>
<dbReference type="InterPro" id="IPR038883">
    <property type="entry name" value="AN11006-like"/>
</dbReference>
<evidence type="ECO:0008006" key="3">
    <source>
        <dbReference type="Google" id="ProtNLM"/>
    </source>
</evidence>
<dbReference type="PANTHER" id="PTHR42085:SF2">
    <property type="entry name" value="F-BOX DOMAIN-CONTAINING PROTEIN"/>
    <property type="match status" value="1"/>
</dbReference>
<proteinExistence type="predicted"/>
<reference evidence="1" key="1">
    <citation type="journal article" date="2023" name="Mol. Phylogenet. Evol.">
        <title>Genome-scale phylogeny and comparative genomics of the fungal order Sordariales.</title>
        <authorList>
            <person name="Hensen N."/>
            <person name="Bonometti L."/>
            <person name="Westerberg I."/>
            <person name="Brannstrom I.O."/>
            <person name="Guillou S."/>
            <person name="Cros-Aarteil S."/>
            <person name="Calhoun S."/>
            <person name="Haridas S."/>
            <person name="Kuo A."/>
            <person name="Mondo S."/>
            <person name="Pangilinan J."/>
            <person name="Riley R."/>
            <person name="LaButti K."/>
            <person name="Andreopoulos B."/>
            <person name="Lipzen A."/>
            <person name="Chen C."/>
            <person name="Yan M."/>
            <person name="Daum C."/>
            <person name="Ng V."/>
            <person name="Clum A."/>
            <person name="Steindorff A."/>
            <person name="Ohm R.A."/>
            <person name="Martin F."/>
            <person name="Silar P."/>
            <person name="Natvig D.O."/>
            <person name="Lalanne C."/>
            <person name="Gautier V."/>
            <person name="Ament-Velasquez S.L."/>
            <person name="Kruys A."/>
            <person name="Hutchinson M.I."/>
            <person name="Powell A.J."/>
            <person name="Barry K."/>
            <person name="Miller A.N."/>
            <person name="Grigoriev I.V."/>
            <person name="Debuchy R."/>
            <person name="Gladieux P."/>
            <person name="Hiltunen Thoren M."/>
            <person name="Johannesson H."/>
        </authorList>
    </citation>
    <scope>NUCLEOTIDE SEQUENCE</scope>
    <source>
        <strain evidence="1">PSN243</strain>
    </source>
</reference>
<evidence type="ECO:0000313" key="1">
    <source>
        <dbReference type="EMBL" id="KAK4444136.1"/>
    </source>
</evidence>
<name>A0AAV9G9A9_9PEZI</name>
<dbReference type="EMBL" id="MU865981">
    <property type="protein sequence ID" value="KAK4444136.1"/>
    <property type="molecule type" value="Genomic_DNA"/>
</dbReference>
<keyword evidence="2" id="KW-1185">Reference proteome</keyword>
<accession>A0AAV9G9A9</accession>
<reference evidence="1" key="2">
    <citation type="submission" date="2023-05" db="EMBL/GenBank/DDBJ databases">
        <authorList>
            <consortium name="Lawrence Berkeley National Laboratory"/>
            <person name="Steindorff A."/>
            <person name="Hensen N."/>
            <person name="Bonometti L."/>
            <person name="Westerberg I."/>
            <person name="Brannstrom I.O."/>
            <person name="Guillou S."/>
            <person name="Cros-Aarteil S."/>
            <person name="Calhoun S."/>
            <person name="Haridas S."/>
            <person name="Kuo A."/>
            <person name="Mondo S."/>
            <person name="Pangilinan J."/>
            <person name="Riley R."/>
            <person name="Labutti K."/>
            <person name="Andreopoulos B."/>
            <person name="Lipzen A."/>
            <person name="Chen C."/>
            <person name="Yanf M."/>
            <person name="Daum C."/>
            <person name="Ng V."/>
            <person name="Clum A."/>
            <person name="Ohm R."/>
            <person name="Martin F."/>
            <person name="Silar P."/>
            <person name="Natvig D."/>
            <person name="Lalanne C."/>
            <person name="Gautier V."/>
            <person name="Ament-Velasquez S.L."/>
            <person name="Kruys A."/>
            <person name="Hutchinson M.I."/>
            <person name="Powell A.J."/>
            <person name="Barry K."/>
            <person name="Miller A.N."/>
            <person name="Grigoriev I.V."/>
            <person name="Debuchy R."/>
            <person name="Gladieux P."/>
            <person name="Thoren M.H."/>
            <person name="Johannesson H."/>
        </authorList>
    </citation>
    <scope>NUCLEOTIDE SEQUENCE</scope>
    <source>
        <strain evidence="1">PSN243</strain>
    </source>
</reference>
<protein>
    <recommendedName>
        <fullName evidence="3">F-box domain-containing protein</fullName>
    </recommendedName>
</protein>
<dbReference type="AlphaFoldDB" id="A0AAV9G9A9"/>
<dbReference type="Proteomes" id="UP001321760">
    <property type="component" value="Unassembled WGS sequence"/>
</dbReference>
<gene>
    <name evidence="1" type="ORF">QBC34DRAFT_442775</name>
</gene>
<sequence length="378" mass="42586">MNAKSVPSFLGIPAELRLEIYRYLLIAPGPIDIDWEKPRLQPNILRTCKQVLSEAHPILYDENTWKLHIGTPRAKLQERAVPVVPSSLAAYVKHDRYSFNFLADPRSRGMGSVSYFYDIYPRLSGPCMFRSLLQATSQAWGSVEPPQVYEAQKYPRRLEISVECSDFHRTSGWNLPLLRYATVQVSWCRVYMENLVKVLEKIPPLQALTVRFENSAEEDPAYLGHEIWSSQEGNDLLNVTRTYFGSLRNVGTVAISGAPPGLSSLLEHKMAGSGPQDALFLMGSAFQCFRMRYIATVSIAFRDSGLDIPVDFDWLVGGTAPTQGAMERGDLAAFKRYRKEAMAAVRGLGFIINEDAARVYEHDPDGEKYESDSDIEME</sequence>